<accession>A0A378K306</accession>
<name>A0A378K306_9GAMM</name>
<reference evidence="3 5" key="2">
    <citation type="submission" date="2018-06" db="EMBL/GenBank/DDBJ databases">
        <authorList>
            <consortium name="Pathogen Informatics"/>
            <person name="Doyle S."/>
        </authorList>
    </citation>
    <scope>NUCLEOTIDE SEQUENCE [LARGE SCALE GENOMIC DNA]</scope>
    <source>
        <strain evidence="3 5">NCTC12239</strain>
    </source>
</reference>
<reference evidence="2 4" key="1">
    <citation type="submission" date="2015-11" db="EMBL/GenBank/DDBJ databases">
        <title>Genomic analysis of 38 Legionella species identifies large and diverse effector repertoires.</title>
        <authorList>
            <person name="Burstein D."/>
            <person name="Amaro F."/>
            <person name="Zusman T."/>
            <person name="Lifshitz Z."/>
            <person name="Cohen O."/>
            <person name="Gilbert J.A."/>
            <person name="Pupko T."/>
            <person name="Shuman H.A."/>
            <person name="Segal G."/>
        </authorList>
    </citation>
    <scope>NUCLEOTIDE SEQUENCE [LARGE SCALE GENOMIC DNA]</scope>
    <source>
        <strain evidence="2 4">ATCC 43877</strain>
    </source>
</reference>
<dbReference type="EMBL" id="UGOG01000001">
    <property type="protein sequence ID" value="STX63639.1"/>
    <property type="molecule type" value="Genomic_DNA"/>
</dbReference>
<evidence type="ECO:0000256" key="1">
    <source>
        <dbReference type="SAM" id="SignalP"/>
    </source>
</evidence>
<organism evidence="3 5">
    <name type="scientific">Legionella moravica</name>
    <dbReference type="NCBI Taxonomy" id="39962"/>
    <lineage>
        <taxon>Bacteria</taxon>
        <taxon>Pseudomonadati</taxon>
        <taxon>Pseudomonadota</taxon>
        <taxon>Gammaproteobacteria</taxon>
        <taxon>Legionellales</taxon>
        <taxon>Legionellaceae</taxon>
        <taxon>Legionella</taxon>
    </lineage>
</organism>
<dbReference type="OrthoDB" id="5651460at2"/>
<feature type="signal peptide" evidence="1">
    <location>
        <begin position="1"/>
        <end position="27"/>
    </location>
</feature>
<gene>
    <name evidence="2" type="ORF">Lmor_3166</name>
    <name evidence="3" type="ORF">NCTC12239_02587</name>
</gene>
<keyword evidence="4" id="KW-1185">Reference proteome</keyword>
<keyword evidence="1" id="KW-0732">Signal</keyword>
<dbReference type="EMBL" id="LNYN01000042">
    <property type="protein sequence ID" value="KTD31059.1"/>
    <property type="molecule type" value="Genomic_DNA"/>
</dbReference>
<feature type="chain" id="PRO_5016764570" evidence="1">
    <location>
        <begin position="28"/>
        <end position="124"/>
    </location>
</feature>
<proteinExistence type="predicted"/>
<dbReference type="Proteomes" id="UP000054985">
    <property type="component" value="Unassembled WGS sequence"/>
</dbReference>
<dbReference type="AlphaFoldDB" id="A0A378K306"/>
<evidence type="ECO:0000313" key="2">
    <source>
        <dbReference type="EMBL" id="KTD31059.1"/>
    </source>
</evidence>
<evidence type="ECO:0000313" key="4">
    <source>
        <dbReference type="Proteomes" id="UP000054985"/>
    </source>
</evidence>
<evidence type="ECO:0000313" key="3">
    <source>
        <dbReference type="EMBL" id="STX63639.1"/>
    </source>
</evidence>
<dbReference type="RefSeq" id="WP_028384878.1">
    <property type="nucleotide sequence ID" value="NZ_CAAAJG010000020.1"/>
</dbReference>
<evidence type="ECO:0000313" key="5">
    <source>
        <dbReference type="Proteomes" id="UP000254040"/>
    </source>
</evidence>
<dbReference type="Proteomes" id="UP000254040">
    <property type="component" value="Unassembled WGS sequence"/>
</dbReference>
<protein>
    <submittedName>
        <fullName evidence="3">Uncharacterized protein</fullName>
    </submittedName>
</protein>
<sequence>MLLNKSKLSVLSLVCALSMITVFPCSAAPELDPCDNITGKWVGVTNSYKCTWDATAEFQKYKSTIRMDYHLKPRSKCGDEMDIIYSGTCKRAYLKIETNVLGTIFGDSIFLRDADGTEVNLQKR</sequence>